<evidence type="ECO:0000313" key="1">
    <source>
        <dbReference type="EMBL" id="MDO7905332.1"/>
    </source>
</evidence>
<reference evidence="1 2" key="1">
    <citation type="submission" date="2023-07" db="EMBL/GenBank/DDBJ databases">
        <title>Paenibacillus sp. JX-17 nov. isolated from soil.</title>
        <authorList>
            <person name="Wan Y."/>
            <person name="Liu B."/>
        </authorList>
    </citation>
    <scope>NUCLEOTIDE SEQUENCE [LARGE SCALE GENOMIC DNA]</scope>
    <source>
        <strain evidence="1 2">JX-17</strain>
    </source>
</reference>
<organism evidence="1 2">
    <name type="scientific">Paenibacillus lacisoli</name>
    <dbReference type="NCBI Taxonomy" id="3064525"/>
    <lineage>
        <taxon>Bacteria</taxon>
        <taxon>Bacillati</taxon>
        <taxon>Bacillota</taxon>
        <taxon>Bacilli</taxon>
        <taxon>Bacillales</taxon>
        <taxon>Paenibacillaceae</taxon>
        <taxon>Paenibacillus</taxon>
    </lineage>
</organism>
<proteinExistence type="predicted"/>
<dbReference type="RefSeq" id="WP_305022503.1">
    <property type="nucleotide sequence ID" value="NZ_JAUQTB010000001.1"/>
</dbReference>
<dbReference type="Proteomes" id="UP001240171">
    <property type="component" value="Unassembled WGS sequence"/>
</dbReference>
<gene>
    <name evidence="1" type="ORF">Q5741_02760</name>
</gene>
<protein>
    <submittedName>
        <fullName evidence="1">Uncharacterized protein</fullName>
    </submittedName>
</protein>
<accession>A0ABT9C7T6</accession>
<name>A0ABT9C7T6_9BACL</name>
<dbReference type="EMBL" id="JAUQTB010000001">
    <property type="protein sequence ID" value="MDO7905332.1"/>
    <property type="molecule type" value="Genomic_DNA"/>
</dbReference>
<sequence>MLRRTLNVRTGQKALKDTIASSLMTELMNPSHEIYFVVNELSDVALLDNQLESYSDQFPRVRRRWIHLSDVLLALAAKGALVRMVCNTEHQQTQRVVMEFDEKIEIRHENVGVEHEGLFTERLSLSGTLAFSEQGSYTGSDRVILNLEPSEVSKRWKEARQSWEVAKPL</sequence>
<evidence type="ECO:0000313" key="2">
    <source>
        <dbReference type="Proteomes" id="UP001240171"/>
    </source>
</evidence>
<comment type="caution">
    <text evidence="1">The sequence shown here is derived from an EMBL/GenBank/DDBJ whole genome shotgun (WGS) entry which is preliminary data.</text>
</comment>
<keyword evidence="2" id="KW-1185">Reference proteome</keyword>